<accession>A0A7X0RH83</accession>
<gene>
    <name evidence="3" type="ORF">H5V45_13190</name>
</gene>
<reference evidence="3 4" key="1">
    <citation type="submission" date="2020-08" db="EMBL/GenBank/DDBJ databases">
        <authorList>
            <person name="Seo M.-J."/>
        </authorList>
    </citation>
    <scope>NUCLEOTIDE SEQUENCE [LARGE SCALE GENOMIC DNA]</scope>
    <source>
        <strain evidence="3 4">KIGAM211</strain>
    </source>
</reference>
<dbReference type="AlphaFoldDB" id="A0A7X0RH83"/>
<keyword evidence="4" id="KW-1185">Reference proteome</keyword>
<name>A0A7X0RH83_9ACTN</name>
<keyword evidence="2" id="KW-0812">Transmembrane</keyword>
<proteinExistence type="predicted"/>
<evidence type="ECO:0000256" key="2">
    <source>
        <dbReference type="SAM" id="Phobius"/>
    </source>
</evidence>
<protein>
    <submittedName>
        <fullName evidence="3">Uncharacterized protein</fullName>
    </submittedName>
</protein>
<sequence length="251" mass="25604">MNDEHDTGVAPLLERALPSRPSDPHGLVAAAMTRGRAKRRRQQAGTAAAALAVFGVIGAVAAVVPLSSGGDRSAPVATGGPTSASDPTQSPTGTPTPPRLTPTDITITPQEIPAAVEQVVGRQEAGALRTGAEGPRDTPDEVIAHFDWAGTLTTVVVERVGSNTRAQCESGADATRGTCTTNADGDLQLTWGPTTGDGVSAQGVSVWRGTFEVSTLSYNAADGKGVAPLTTDPPLSLDDLTALATSDVWFD</sequence>
<evidence type="ECO:0000313" key="4">
    <source>
        <dbReference type="Proteomes" id="UP000523955"/>
    </source>
</evidence>
<feature type="transmembrane region" description="Helical" evidence="2">
    <location>
        <begin position="44"/>
        <end position="66"/>
    </location>
</feature>
<organism evidence="3 4">
    <name type="scientific">Nocardioides luti</name>
    <dbReference type="NCBI Taxonomy" id="2761101"/>
    <lineage>
        <taxon>Bacteria</taxon>
        <taxon>Bacillati</taxon>
        <taxon>Actinomycetota</taxon>
        <taxon>Actinomycetes</taxon>
        <taxon>Propionibacteriales</taxon>
        <taxon>Nocardioidaceae</taxon>
        <taxon>Nocardioides</taxon>
    </lineage>
</organism>
<keyword evidence="2" id="KW-0472">Membrane</keyword>
<comment type="caution">
    <text evidence="3">The sequence shown here is derived from an EMBL/GenBank/DDBJ whole genome shotgun (WGS) entry which is preliminary data.</text>
</comment>
<evidence type="ECO:0000256" key="1">
    <source>
        <dbReference type="SAM" id="MobiDB-lite"/>
    </source>
</evidence>
<evidence type="ECO:0000313" key="3">
    <source>
        <dbReference type="EMBL" id="MBB6628276.1"/>
    </source>
</evidence>
<dbReference type="RefSeq" id="WP_185253355.1">
    <property type="nucleotide sequence ID" value="NZ_JACKXE010000001.1"/>
</dbReference>
<dbReference type="EMBL" id="JACKXE010000001">
    <property type="protein sequence ID" value="MBB6628276.1"/>
    <property type="molecule type" value="Genomic_DNA"/>
</dbReference>
<feature type="region of interest" description="Disordered" evidence="1">
    <location>
        <begin position="68"/>
        <end position="105"/>
    </location>
</feature>
<dbReference type="Proteomes" id="UP000523955">
    <property type="component" value="Unassembled WGS sequence"/>
</dbReference>
<keyword evidence="2" id="KW-1133">Transmembrane helix</keyword>